<dbReference type="Gene3D" id="1.10.12.10">
    <property type="entry name" value="Lyase 2-enoyl-coa Hydratase, Chain A, domain 2"/>
    <property type="match status" value="1"/>
</dbReference>
<proteinExistence type="inferred from homology"/>
<organism evidence="3 4">
    <name type="scientific">Streptomyces carpinensis</name>
    <dbReference type="NCBI Taxonomy" id="66369"/>
    <lineage>
        <taxon>Bacteria</taxon>
        <taxon>Bacillati</taxon>
        <taxon>Actinomycetota</taxon>
        <taxon>Actinomycetes</taxon>
        <taxon>Kitasatosporales</taxon>
        <taxon>Streptomycetaceae</taxon>
        <taxon>Streptomyces</taxon>
    </lineage>
</organism>
<dbReference type="SUPFAM" id="SSF52096">
    <property type="entry name" value="ClpP/crotonase"/>
    <property type="match status" value="1"/>
</dbReference>
<evidence type="ECO:0000256" key="2">
    <source>
        <dbReference type="RuleBase" id="RU003707"/>
    </source>
</evidence>
<dbReference type="EMBL" id="JBEPCU010000168">
    <property type="protein sequence ID" value="MER6977856.1"/>
    <property type="molecule type" value="Genomic_DNA"/>
</dbReference>
<dbReference type="InterPro" id="IPR029045">
    <property type="entry name" value="ClpP/crotonase-like_dom_sf"/>
</dbReference>
<dbReference type="Proteomes" id="UP001458415">
    <property type="component" value="Unassembled WGS sequence"/>
</dbReference>
<evidence type="ECO:0000256" key="1">
    <source>
        <dbReference type="ARBA" id="ARBA00005254"/>
    </source>
</evidence>
<dbReference type="InterPro" id="IPR001753">
    <property type="entry name" value="Enoyl-CoA_hydra/iso"/>
</dbReference>
<keyword evidence="4" id="KW-1185">Reference proteome</keyword>
<dbReference type="PANTHER" id="PTHR43802">
    <property type="entry name" value="ENOYL-COA HYDRATASE"/>
    <property type="match status" value="1"/>
</dbReference>
<dbReference type="InterPro" id="IPR014748">
    <property type="entry name" value="Enoyl-CoA_hydra_C"/>
</dbReference>
<evidence type="ECO:0000313" key="4">
    <source>
        <dbReference type="Proteomes" id="UP001458415"/>
    </source>
</evidence>
<sequence length="265" mass="28305">MAETSDVLVERDGSGIVTVTLNRPAVKNSVRPSGWTELTRIFDEIAGRADDRVVALTGAGGDFCSGADLRAAGGEEPPGRGMRRVNAALLALRDLPQPTIAAVRGAAVGAGFNMALACDLAIAEETARFSQIFSRRGLSVDFGGTWFLTHMVGLHRAKELAFFGRILSAREVHALGLLNRVVPEGQALAQALAWARELLGLAPLALSQTKELLNLAASGTFHDSVLREATAQHLNGTSDDTREAIQAFLEKRQPVFGNHRRATET</sequence>
<dbReference type="InterPro" id="IPR018376">
    <property type="entry name" value="Enoyl-CoA_hyd/isom_CS"/>
</dbReference>
<dbReference type="CDD" id="cd06558">
    <property type="entry name" value="crotonase-like"/>
    <property type="match status" value="1"/>
</dbReference>
<evidence type="ECO:0000313" key="3">
    <source>
        <dbReference type="EMBL" id="MER6977856.1"/>
    </source>
</evidence>
<dbReference type="RefSeq" id="WP_086722612.1">
    <property type="nucleotide sequence ID" value="NZ_MUBM01000013.1"/>
</dbReference>
<comment type="caution">
    <text evidence="3">The sequence shown here is derived from an EMBL/GenBank/DDBJ whole genome shotgun (WGS) entry which is preliminary data.</text>
</comment>
<comment type="similarity">
    <text evidence="1 2">Belongs to the enoyl-CoA hydratase/isomerase family.</text>
</comment>
<dbReference type="Gene3D" id="3.90.226.10">
    <property type="entry name" value="2-enoyl-CoA Hydratase, Chain A, domain 1"/>
    <property type="match status" value="1"/>
</dbReference>
<accession>A0ABV1W0Y8</accession>
<gene>
    <name evidence="3" type="ORF">ABT317_12735</name>
</gene>
<dbReference type="PROSITE" id="PS00166">
    <property type="entry name" value="ENOYL_COA_HYDRATASE"/>
    <property type="match status" value="1"/>
</dbReference>
<protein>
    <submittedName>
        <fullName evidence="3">Enoyl-CoA hydratase-related protein</fullName>
    </submittedName>
</protein>
<dbReference type="PANTHER" id="PTHR43802:SF1">
    <property type="entry name" value="IP11341P-RELATED"/>
    <property type="match status" value="1"/>
</dbReference>
<reference evidence="3 4" key="1">
    <citation type="submission" date="2024-06" db="EMBL/GenBank/DDBJ databases">
        <title>The Natural Products Discovery Center: Release of the First 8490 Sequenced Strains for Exploring Actinobacteria Biosynthetic Diversity.</title>
        <authorList>
            <person name="Kalkreuter E."/>
            <person name="Kautsar S.A."/>
            <person name="Yang D."/>
            <person name="Bader C.D."/>
            <person name="Teijaro C.N."/>
            <person name="Fluegel L."/>
            <person name="Davis C.M."/>
            <person name="Simpson J.R."/>
            <person name="Lauterbach L."/>
            <person name="Steele A.D."/>
            <person name="Gui C."/>
            <person name="Meng S."/>
            <person name="Li G."/>
            <person name="Viehrig K."/>
            <person name="Ye F."/>
            <person name="Su P."/>
            <person name="Kiefer A.F."/>
            <person name="Nichols A."/>
            <person name="Cepeda A.J."/>
            <person name="Yan W."/>
            <person name="Fan B."/>
            <person name="Jiang Y."/>
            <person name="Adhikari A."/>
            <person name="Zheng C.-J."/>
            <person name="Schuster L."/>
            <person name="Cowan T.M."/>
            <person name="Smanski M.J."/>
            <person name="Chevrette M.G."/>
            <person name="De Carvalho L.P.S."/>
            <person name="Shen B."/>
        </authorList>
    </citation>
    <scope>NUCLEOTIDE SEQUENCE [LARGE SCALE GENOMIC DNA]</scope>
    <source>
        <strain evidence="3 4">NPDC000634</strain>
    </source>
</reference>
<name>A0ABV1W0Y8_9ACTN</name>
<dbReference type="Pfam" id="PF00378">
    <property type="entry name" value="ECH_1"/>
    <property type="match status" value="1"/>
</dbReference>